<dbReference type="NCBIfam" id="TIGR02779">
    <property type="entry name" value="NHEJ_ligase_lig"/>
    <property type="match status" value="1"/>
</dbReference>
<dbReference type="RefSeq" id="WP_143417641.1">
    <property type="nucleotide sequence ID" value="NZ_VJXR01000011.1"/>
</dbReference>
<dbReference type="InterPro" id="IPR014144">
    <property type="entry name" value="LigD_PE_domain"/>
</dbReference>
<keyword evidence="4" id="KW-0808">Transferase</keyword>
<evidence type="ECO:0000256" key="8">
    <source>
        <dbReference type="ARBA" id="ARBA00022741"/>
    </source>
</evidence>
<dbReference type="PROSITE" id="PS00333">
    <property type="entry name" value="DNA_LIGASE_A2"/>
    <property type="match status" value="1"/>
</dbReference>
<evidence type="ECO:0000256" key="9">
    <source>
        <dbReference type="ARBA" id="ARBA00022763"/>
    </source>
</evidence>
<dbReference type="GO" id="GO:0046872">
    <property type="term" value="F:metal ion binding"/>
    <property type="evidence" value="ECO:0007669"/>
    <property type="project" value="UniProtKB-KW"/>
</dbReference>
<dbReference type="GO" id="GO:0006281">
    <property type="term" value="P:DNA repair"/>
    <property type="evidence" value="ECO:0007669"/>
    <property type="project" value="UniProtKB-KW"/>
</dbReference>
<dbReference type="InterPro" id="IPR016059">
    <property type="entry name" value="DNA_ligase_ATP-dep_CS"/>
</dbReference>
<accession>A0A552WTZ5</accession>
<evidence type="ECO:0000256" key="11">
    <source>
        <dbReference type="ARBA" id="ARBA00022839"/>
    </source>
</evidence>
<keyword evidence="8" id="KW-0547">Nucleotide-binding</keyword>
<keyword evidence="9" id="KW-0227">DNA damage</keyword>
<feature type="compositionally biased region" description="Low complexity" evidence="23">
    <location>
        <begin position="899"/>
        <end position="915"/>
    </location>
</feature>
<evidence type="ECO:0000256" key="12">
    <source>
        <dbReference type="ARBA" id="ARBA00022840"/>
    </source>
</evidence>
<dbReference type="EC" id="6.5.1.1" evidence="2"/>
<evidence type="ECO:0000256" key="5">
    <source>
        <dbReference type="ARBA" id="ARBA00022695"/>
    </source>
</evidence>
<keyword evidence="3 25" id="KW-0436">Ligase</keyword>
<dbReference type="Gene3D" id="3.30.1490.70">
    <property type="match status" value="1"/>
</dbReference>
<keyword evidence="17" id="KW-0464">Manganese</keyword>
<feature type="domain" description="ATP-dependent DNA ligase family profile" evidence="24">
    <location>
        <begin position="689"/>
        <end position="805"/>
    </location>
</feature>
<evidence type="ECO:0000256" key="21">
    <source>
        <dbReference type="ARBA" id="ARBA00049981"/>
    </source>
</evidence>
<dbReference type="PANTHER" id="PTHR42705:SF2">
    <property type="entry name" value="BIFUNCTIONAL NON-HOMOLOGOUS END JOINING PROTEIN LIGD"/>
    <property type="match status" value="1"/>
</dbReference>
<keyword evidence="14" id="KW-0238">DNA-binding</keyword>
<keyword evidence="5" id="KW-0548">Nucleotidyltransferase</keyword>
<comment type="similarity">
    <text evidence="22">In the N-terminal section; belongs to the LigD polymerase family.</text>
</comment>
<comment type="caution">
    <text evidence="25">The sequence shown here is derived from an EMBL/GenBank/DDBJ whole genome shotgun (WGS) entry which is preliminary data.</text>
</comment>
<dbReference type="Gene3D" id="2.40.50.140">
    <property type="entry name" value="Nucleic acid-binding proteins"/>
    <property type="match status" value="1"/>
</dbReference>
<dbReference type="InterPro" id="IPR052171">
    <property type="entry name" value="NHEJ_LigD"/>
</dbReference>
<keyword evidence="6" id="KW-0540">Nuclease</keyword>
<dbReference type="Pfam" id="PF21686">
    <property type="entry name" value="LigD_Prim-Pol"/>
    <property type="match status" value="1"/>
</dbReference>
<dbReference type="CDD" id="cd07971">
    <property type="entry name" value="OBF_DNA_ligase_LigD"/>
    <property type="match status" value="1"/>
</dbReference>
<keyword evidence="16" id="KW-0234">DNA repair</keyword>
<evidence type="ECO:0000256" key="1">
    <source>
        <dbReference type="ARBA" id="ARBA00001936"/>
    </source>
</evidence>
<dbReference type="SUPFAM" id="SSF56091">
    <property type="entry name" value="DNA ligase/mRNA capping enzyme, catalytic domain"/>
    <property type="match status" value="1"/>
</dbReference>
<keyword evidence="7" id="KW-0479">Metal-binding</keyword>
<evidence type="ECO:0000256" key="13">
    <source>
        <dbReference type="ARBA" id="ARBA00022932"/>
    </source>
</evidence>
<dbReference type="Gene3D" id="3.90.920.10">
    <property type="entry name" value="DNA primase, PRIM domain"/>
    <property type="match status" value="1"/>
</dbReference>
<feature type="region of interest" description="Disordered" evidence="23">
    <location>
        <begin position="322"/>
        <end position="345"/>
    </location>
</feature>
<keyword evidence="11" id="KW-0269">Exonuclease</keyword>
<feature type="region of interest" description="Disordered" evidence="23">
    <location>
        <begin position="518"/>
        <end position="581"/>
    </location>
</feature>
<dbReference type="NCBIfam" id="TIGR02778">
    <property type="entry name" value="ligD_pol"/>
    <property type="match status" value="1"/>
</dbReference>
<dbReference type="PANTHER" id="PTHR42705">
    <property type="entry name" value="BIFUNCTIONAL NON-HOMOLOGOUS END JOINING PROTEIN LIGD"/>
    <property type="match status" value="1"/>
</dbReference>
<evidence type="ECO:0000256" key="20">
    <source>
        <dbReference type="ARBA" id="ARBA00034003"/>
    </source>
</evidence>
<proteinExistence type="inferred from homology"/>
<evidence type="ECO:0000313" key="26">
    <source>
        <dbReference type="Proteomes" id="UP000318693"/>
    </source>
</evidence>
<comment type="catalytic activity">
    <reaction evidence="20">
        <text>ATP + (deoxyribonucleotide)n-3'-hydroxyl + 5'-phospho-(deoxyribonucleotide)m = (deoxyribonucleotide)n+m + AMP + diphosphate.</text>
        <dbReference type="EC" id="6.5.1.1"/>
    </reaction>
</comment>
<dbReference type="Pfam" id="PF01068">
    <property type="entry name" value="DNA_ligase_A_M"/>
    <property type="match status" value="1"/>
</dbReference>
<name>A0A552WTZ5_9MICO</name>
<evidence type="ECO:0000256" key="16">
    <source>
        <dbReference type="ARBA" id="ARBA00023204"/>
    </source>
</evidence>
<feature type="compositionally biased region" description="Basic and acidic residues" evidence="23">
    <location>
        <begin position="328"/>
        <end position="339"/>
    </location>
</feature>
<dbReference type="InterPro" id="IPR012310">
    <property type="entry name" value="DNA_ligase_ATP-dep_cent"/>
</dbReference>
<comment type="cofactor">
    <cofactor evidence="1">
        <name>Mn(2+)</name>
        <dbReference type="ChEBI" id="CHEBI:29035"/>
    </cofactor>
</comment>
<dbReference type="CDD" id="cd04863">
    <property type="entry name" value="MtLigD_Pol_like"/>
    <property type="match status" value="1"/>
</dbReference>
<evidence type="ECO:0000256" key="22">
    <source>
        <dbReference type="ARBA" id="ARBA00049990"/>
    </source>
</evidence>
<organism evidence="25 26">
    <name type="scientific">Georgenia yuyongxinii</name>
    <dbReference type="NCBI Taxonomy" id="2589797"/>
    <lineage>
        <taxon>Bacteria</taxon>
        <taxon>Bacillati</taxon>
        <taxon>Actinomycetota</taxon>
        <taxon>Actinomycetes</taxon>
        <taxon>Micrococcales</taxon>
        <taxon>Bogoriellaceae</taxon>
        <taxon>Georgenia</taxon>
    </lineage>
</organism>
<evidence type="ECO:0000256" key="19">
    <source>
        <dbReference type="ARBA" id="ARBA00029943"/>
    </source>
</evidence>
<evidence type="ECO:0000256" key="23">
    <source>
        <dbReference type="SAM" id="MobiDB-lite"/>
    </source>
</evidence>
<evidence type="ECO:0000256" key="14">
    <source>
        <dbReference type="ARBA" id="ARBA00023125"/>
    </source>
</evidence>
<dbReference type="InterPro" id="IPR012309">
    <property type="entry name" value="DNA_ligase_ATP-dep_C"/>
</dbReference>
<evidence type="ECO:0000256" key="7">
    <source>
        <dbReference type="ARBA" id="ARBA00022723"/>
    </source>
</evidence>
<dbReference type="GO" id="GO:0003887">
    <property type="term" value="F:DNA-directed DNA polymerase activity"/>
    <property type="evidence" value="ECO:0007669"/>
    <property type="project" value="UniProtKB-KW"/>
</dbReference>
<dbReference type="InterPro" id="IPR033649">
    <property type="entry name" value="MtLigD_Pol-like"/>
</dbReference>
<gene>
    <name evidence="25" type="ORF">FJ693_06105</name>
</gene>
<dbReference type="Gene3D" id="3.30.470.30">
    <property type="entry name" value="DNA ligase/mRNA capping enzyme"/>
    <property type="match status" value="1"/>
</dbReference>
<dbReference type="Pfam" id="PF04679">
    <property type="entry name" value="DNA_ligase_A_C"/>
    <property type="match status" value="1"/>
</dbReference>
<evidence type="ECO:0000256" key="4">
    <source>
        <dbReference type="ARBA" id="ARBA00022679"/>
    </source>
</evidence>
<feature type="region of interest" description="Disordered" evidence="23">
    <location>
        <begin position="877"/>
        <end position="923"/>
    </location>
</feature>
<evidence type="ECO:0000256" key="15">
    <source>
        <dbReference type="ARBA" id="ARBA00023172"/>
    </source>
</evidence>
<evidence type="ECO:0000256" key="10">
    <source>
        <dbReference type="ARBA" id="ARBA00022801"/>
    </source>
</evidence>
<dbReference type="AlphaFoldDB" id="A0A552WTZ5"/>
<dbReference type="EMBL" id="VJXR01000011">
    <property type="protein sequence ID" value="TRW46308.1"/>
    <property type="molecule type" value="Genomic_DNA"/>
</dbReference>
<dbReference type="GO" id="GO:0004527">
    <property type="term" value="F:exonuclease activity"/>
    <property type="evidence" value="ECO:0007669"/>
    <property type="project" value="UniProtKB-KW"/>
</dbReference>
<keyword evidence="15" id="KW-0233">DNA recombination</keyword>
<keyword evidence="13" id="KW-0239">DNA-directed DNA polymerase</keyword>
<dbReference type="NCBIfam" id="NF007210">
    <property type="entry name" value="PRK09632.1"/>
    <property type="match status" value="1"/>
</dbReference>
<reference evidence="25 26" key="1">
    <citation type="submission" date="2019-07" db="EMBL/GenBank/DDBJ databases">
        <title>Georgenia wutianyii sp. nov. and Georgenia *** sp. nov. isolated from plateau pika (Ochotona curzoniae) in the Qinghai-Tibet plateau of China.</title>
        <authorList>
            <person name="Tian Z."/>
        </authorList>
    </citation>
    <scope>NUCLEOTIDE SEQUENCE [LARGE SCALE GENOMIC DNA]</scope>
    <source>
        <strain evidence="25 26">Z446</strain>
    </source>
</reference>
<dbReference type="NCBIfam" id="TIGR02777">
    <property type="entry name" value="LigD_PE_dom"/>
    <property type="match status" value="1"/>
</dbReference>
<sequence length="923" mass="100019">MAASDKPETVSVDGRRLRLTNLSKVLYPETGTTKAEVIAYLTQIAPVMLPHCAGRPATRKRWPNGVSRADDGGEVFFVKNLEPGAPEWVVRADIEHSSGPKTYPLVNDAATLAWLGQMAALEVHVPQWRFRSDGEPHHPDRLVLDLDPGEGAGLVECAEVARLARALLVGMGLEPVPLTSGSKGIHLYAAIDGTHTSDQISDIAHELARALEADHKHLVVSDMKKTLRAGKVLVDWSQNNGSKTTIAPYSLRGRTHPTVAAPRTWAELDDPDLAHLEYPEVLRRVAEIGDPMAVLLGVYEEPYTDPGERIPEARDVIDVAAAPGGTPESRRAHAPRKDTTGAVGARRRADRLAAYRAMRDPAKTPEPVPEEVLGDYGHAAQTFVIQEHHASRLHWDFRLAHEGVLVSWALPKGVPVDPKQNHLAVQTEDHPMEYGTFAGTIPAGEYGGGEVTIWDSGTYELHKWHEGKEVIAVLTGRPDGGLATAGPGRVAKLALIRTGGRGGQDGNHWLIHLMGSDGVSRGGGGTPGSGVSRGGEGKSASGVAPDRETTRGSGAGRTAARRTTSRRSGEPSRELPPSPMLATLGTAEDLSADHDWALEMKWDGVRAVVVLEAGTVRLFSRNGNDVTRQYPELHDLASVVPGVSRAVLDGEIVALDPGGRPSFAALQKRFNLGDDRQVDRLARANPVRLMLFDVLEADDSSYLKRTYDERRTALSGLVDPGAHDLVAIPEAFDGDIEAAVHASRRWGLEGVMAKRRDSRYTPGRRSRSWVKIKHTLTQEVVVIGWRPGQGNRAGAVGSLLVAVPSVDGLRYAGRVGTGFTLKEAEEWARQLERTERKSSAVDGVPRLDSRDARWVSPTRVAEVEYSEWTPDQRLRHPRWRGWRPDKSPGDVTLEAPGKTAAEAATETSAEASTETSADRQVDV</sequence>
<evidence type="ECO:0000313" key="25">
    <source>
        <dbReference type="EMBL" id="TRW46308.1"/>
    </source>
</evidence>
<evidence type="ECO:0000256" key="3">
    <source>
        <dbReference type="ARBA" id="ARBA00022598"/>
    </source>
</evidence>
<dbReference type="InterPro" id="IPR012340">
    <property type="entry name" value="NA-bd_OB-fold"/>
</dbReference>
<dbReference type="Proteomes" id="UP000318693">
    <property type="component" value="Unassembled WGS sequence"/>
</dbReference>
<dbReference type="InterPro" id="IPR014145">
    <property type="entry name" value="LigD_pol_dom"/>
</dbReference>
<keyword evidence="26" id="KW-1185">Reference proteome</keyword>
<dbReference type="GO" id="GO:0006310">
    <property type="term" value="P:DNA recombination"/>
    <property type="evidence" value="ECO:0007669"/>
    <property type="project" value="UniProtKB-KW"/>
</dbReference>
<keyword evidence="12" id="KW-0067">ATP-binding</keyword>
<protein>
    <recommendedName>
        <fullName evidence="2">DNA ligase (ATP)</fullName>
        <ecNumber evidence="2">6.5.1.1</ecNumber>
    </recommendedName>
    <alternativeName>
        <fullName evidence="19">NHEJ DNA polymerase</fullName>
    </alternativeName>
</protein>
<keyword evidence="10" id="KW-0378">Hydrolase</keyword>
<evidence type="ECO:0000256" key="17">
    <source>
        <dbReference type="ARBA" id="ARBA00023211"/>
    </source>
</evidence>
<keyword evidence="18" id="KW-0511">Multifunctional enzyme</keyword>
<dbReference type="GO" id="GO:0003677">
    <property type="term" value="F:DNA binding"/>
    <property type="evidence" value="ECO:0007669"/>
    <property type="project" value="UniProtKB-KW"/>
</dbReference>
<dbReference type="GO" id="GO:0003910">
    <property type="term" value="F:DNA ligase (ATP) activity"/>
    <property type="evidence" value="ECO:0007669"/>
    <property type="project" value="UniProtKB-EC"/>
</dbReference>
<dbReference type="GO" id="GO:0005524">
    <property type="term" value="F:ATP binding"/>
    <property type="evidence" value="ECO:0007669"/>
    <property type="project" value="UniProtKB-KW"/>
</dbReference>
<comment type="similarity">
    <text evidence="21">In the C-terminal section; belongs to the ATP-dependent DNA ligase family.</text>
</comment>
<dbReference type="Pfam" id="PF13298">
    <property type="entry name" value="LigD_N"/>
    <property type="match status" value="1"/>
</dbReference>
<dbReference type="SUPFAM" id="SSF50249">
    <property type="entry name" value="Nucleic acid-binding proteins"/>
    <property type="match status" value="1"/>
</dbReference>
<evidence type="ECO:0000256" key="6">
    <source>
        <dbReference type="ARBA" id="ARBA00022722"/>
    </source>
</evidence>
<dbReference type="CDD" id="cd07906">
    <property type="entry name" value="Adenylation_DNA_ligase_LigD_LigC"/>
    <property type="match status" value="1"/>
</dbReference>
<feature type="compositionally biased region" description="Gly residues" evidence="23">
    <location>
        <begin position="520"/>
        <end position="534"/>
    </location>
</feature>
<dbReference type="PROSITE" id="PS50160">
    <property type="entry name" value="DNA_LIGASE_A3"/>
    <property type="match status" value="1"/>
</dbReference>
<evidence type="ECO:0000256" key="2">
    <source>
        <dbReference type="ARBA" id="ARBA00012727"/>
    </source>
</evidence>
<evidence type="ECO:0000259" key="24">
    <source>
        <dbReference type="PROSITE" id="PS50160"/>
    </source>
</evidence>
<evidence type="ECO:0000256" key="18">
    <source>
        <dbReference type="ARBA" id="ARBA00023268"/>
    </source>
</evidence>
<dbReference type="InterPro" id="IPR014146">
    <property type="entry name" value="LigD_ligase_dom"/>
</dbReference>